<keyword evidence="2" id="KW-0964">Secreted</keyword>
<dbReference type="Gene3D" id="2.10.60.10">
    <property type="entry name" value="CD59"/>
    <property type="match status" value="2"/>
</dbReference>
<feature type="domain" description="UPAR/Ly6" evidence="4">
    <location>
        <begin position="108"/>
        <end position="193"/>
    </location>
</feature>
<dbReference type="OrthoDB" id="5945173at2759"/>
<keyword evidence="6" id="KW-1185">Reference proteome</keyword>
<dbReference type="Ensembl" id="ENSGWIT00000013650.1">
    <property type="protein sequence ID" value="ENSGWIP00000012237.1"/>
    <property type="gene ID" value="ENSGWIG00000007122.1"/>
</dbReference>
<dbReference type="PANTHER" id="PTHR20914:SF26">
    <property type="entry name" value="PHOSPHOLIPASE A2 INHIBITOR CNF-LIKE"/>
    <property type="match status" value="1"/>
</dbReference>
<evidence type="ECO:0000313" key="6">
    <source>
        <dbReference type="Proteomes" id="UP000694680"/>
    </source>
</evidence>
<gene>
    <name evidence="5" type="primary">LOC114477704</name>
</gene>
<dbReference type="GeneID" id="114477704"/>
<keyword evidence="3" id="KW-0732">Signal</keyword>
<feature type="signal peptide" evidence="3">
    <location>
        <begin position="1"/>
        <end position="18"/>
    </location>
</feature>
<evidence type="ECO:0000256" key="2">
    <source>
        <dbReference type="ARBA" id="ARBA00022525"/>
    </source>
</evidence>
<sequence length="204" mass="21852">MHIATLFFGIVLFPRVPALQCHECDSESCQTKECLQGEMCGALTFVSVAGSLNVYNVTTKSCILREHCTEASVNFGMARTVLTSQCCSTDLCNAQLAYVPIQNSLNGRQCTSCDGLTCGKTLQCIGNEDQCITAKVTMGEQAITMKGCSSKLFCSLPDVSSFHSVAQFGQDIQCCEGNLCNSASSTNTGLLLLVVSLTSYVLLY</sequence>
<evidence type="ECO:0000256" key="1">
    <source>
        <dbReference type="ARBA" id="ARBA00004613"/>
    </source>
</evidence>
<protein>
    <submittedName>
        <fullName evidence="5">Uncharacterized LOC114477704</fullName>
    </submittedName>
</protein>
<feature type="chain" id="PRO_5034305303" evidence="3">
    <location>
        <begin position="19"/>
        <end position="204"/>
    </location>
</feature>
<dbReference type="GO" id="GO:0005576">
    <property type="term" value="C:extracellular region"/>
    <property type="evidence" value="ECO:0007669"/>
    <property type="project" value="UniProtKB-SubCell"/>
</dbReference>
<evidence type="ECO:0000313" key="5">
    <source>
        <dbReference type="Ensembl" id="ENSGWIP00000012237.1"/>
    </source>
</evidence>
<feature type="domain" description="UPAR/Ly6" evidence="4">
    <location>
        <begin position="19"/>
        <end position="106"/>
    </location>
</feature>
<reference evidence="5" key="1">
    <citation type="submission" date="2020-06" db="EMBL/GenBank/DDBJ databases">
        <authorList>
            <consortium name="Wellcome Sanger Institute Data Sharing"/>
        </authorList>
    </citation>
    <scope>NUCLEOTIDE SEQUENCE [LARGE SCALE GENOMIC DNA]</scope>
</reference>
<dbReference type="RefSeq" id="XP_028326001.1">
    <property type="nucleotide sequence ID" value="XM_028470200.1"/>
</dbReference>
<proteinExistence type="predicted"/>
<dbReference type="Proteomes" id="UP000694680">
    <property type="component" value="Chromosome 16"/>
</dbReference>
<dbReference type="PANTHER" id="PTHR20914">
    <property type="entry name" value="LY6/PLAUR DOMAIN-CONTAINING PROTEIN 8"/>
    <property type="match status" value="1"/>
</dbReference>
<accession>A0A8C5DUY7</accession>
<name>A0A8C5DUY7_GOUWI</name>
<evidence type="ECO:0000259" key="4">
    <source>
        <dbReference type="SMART" id="SM00134"/>
    </source>
</evidence>
<dbReference type="AlphaFoldDB" id="A0A8C5DUY7"/>
<comment type="subcellular location">
    <subcellularLocation>
        <location evidence="1">Secreted</location>
    </subcellularLocation>
</comment>
<dbReference type="InterPro" id="IPR045860">
    <property type="entry name" value="Snake_toxin-like_sf"/>
</dbReference>
<dbReference type="InterPro" id="IPR016054">
    <property type="entry name" value="LY6_UPA_recep-like"/>
</dbReference>
<reference evidence="5" key="3">
    <citation type="submission" date="2025-09" db="UniProtKB">
        <authorList>
            <consortium name="Ensembl"/>
        </authorList>
    </citation>
    <scope>IDENTIFICATION</scope>
</reference>
<organism evidence="5 6">
    <name type="scientific">Gouania willdenowi</name>
    <name type="common">Blunt-snouted clingfish</name>
    <name type="synonym">Lepadogaster willdenowi</name>
    <dbReference type="NCBI Taxonomy" id="441366"/>
    <lineage>
        <taxon>Eukaryota</taxon>
        <taxon>Metazoa</taxon>
        <taxon>Chordata</taxon>
        <taxon>Craniata</taxon>
        <taxon>Vertebrata</taxon>
        <taxon>Euteleostomi</taxon>
        <taxon>Actinopterygii</taxon>
        <taxon>Neopterygii</taxon>
        <taxon>Teleostei</taxon>
        <taxon>Neoteleostei</taxon>
        <taxon>Acanthomorphata</taxon>
        <taxon>Ovalentaria</taxon>
        <taxon>Blenniimorphae</taxon>
        <taxon>Blenniiformes</taxon>
        <taxon>Gobiesocoidei</taxon>
        <taxon>Gobiesocidae</taxon>
        <taxon>Gobiesocinae</taxon>
        <taxon>Gouania</taxon>
    </lineage>
</organism>
<evidence type="ECO:0000256" key="3">
    <source>
        <dbReference type="SAM" id="SignalP"/>
    </source>
</evidence>
<dbReference type="SUPFAM" id="SSF57302">
    <property type="entry name" value="Snake toxin-like"/>
    <property type="match status" value="2"/>
</dbReference>
<dbReference type="SMART" id="SM00134">
    <property type="entry name" value="LU"/>
    <property type="match status" value="2"/>
</dbReference>
<dbReference type="InterPro" id="IPR050918">
    <property type="entry name" value="CNF-like_PLA2_Inhibitor"/>
</dbReference>
<dbReference type="Pfam" id="PF00021">
    <property type="entry name" value="UPAR_LY6"/>
    <property type="match status" value="2"/>
</dbReference>
<reference evidence="5" key="2">
    <citation type="submission" date="2025-08" db="UniProtKB">
        <authorList>
            <consortium name="Ensembl"/>
        </authorList>
    </citation>
    <scope>IDENTIFICATION</scope>
</reference>